<name>A0ACC3TT28_9ASCO</name>
<evidence type="ECO:0000313" key="1">
    <source>
        <dbReference type="EMBL" id="KAK9324175.1"/>
    </source>
</evidence>
<proteinExistence type="predicted"/>
<dbReference type="Proteomes" id="UP001489719">
    <property type="component" value="Unassembled WGS sequence"/>
</dbReference>
<organism evidence="1 2">
    <name type="scientific">Lipomyces orientalis</name>
    <dbReference type="NCBI Taxonomy" id="1233043"/>
    <lineage>
        <taxon>Eukaryota</taxon>
        <taxon>Fungi</taxon>
        <taxon>Dikarya</taxon>
        <taxon>Ascomycota</taxon>
        <taxon>Saccharomycotina</taxon>
        <taxon>Lipomycetes</taxon>
        <taxon>Lipomycetales</taxon>
        <taxon>Lipomycetaceae</taxon>
        <taxon>Lipomyces</taxon>
    </lineage>
</organism>
<gene>
    <name evidence="1" type="ORF">V1517DRAFT_272421</name>
</gene>
<accession>A0ACC3TT28</accession>
<comment type="caution">
    <text evidence="1">The sequence shown here is derived from an EMBL/GenBank/DDBJ whole genome shotgun (WGS) entry which is preliminary data.</text>
</comment>
<reference evidence="2" key="1">
    <citation type="journal article" date="2024" name="Front. Bioeng. Biotechnol.">
        <title>Genome-scale model development and genomic sequencing of the oleaginous clade Lipomyces.</title>
        <authorList>
            <person name="Czajka J.J."/>
            <person name="Han Y."/>
            <person name="Kim J."/>
            <person name="Mondo S.J."/>
            <person name="Hofstad B.A."/>
            <person name="Robles A."/>
            <person name="Haridas S."/>
            <person name="Riley R."/>
            <person name="LaButti K."/>
            <person name="Pangilinan J."/>
            <person name="Andreopoulos W."/>
            <person name="Lipzen A."/>
            <person name="Yan J."/>
            <person name="Wang M."/>
            <person name="Ng V."/>
            <person name="Grigoriev I.V."/>
            <person name="Spatafora J.W."/>
            <person name="Magnuson J.K."/>
            <person name="Baker S.E."/>
            <person name="Pomraning K.R."/>
        </authorList>
    </citation>
    <scope>NUCLEOTIDE SEQUENCE [LARGE SCALE GENOMIC DNA]</scope>
    <source>
        <strain evidence="2">CBS 10300</strain>
    </source>
</reference>
<protein>
    <submittedName>
        <fullName evidence="1">PITH domain-containing protein</fullName>
    </submittedName>
</protein>
<evidence type="ECO:0000313" key="2">
    <source>
        <dbReference type="Proteomes" id="UP001489719"/>
    </source>
</evidence>
<keyword evidence="2" id="KW-1185">Reference proteome</keyword>
<dbReference type="EMBL" id="MU970053">
    <property type="protein sequence ID" value="KAK9324175.1"/>
    <property type="molecule type" value="Genomic_DNA"/>
</dbReference>
<sequence>MASAVQVITNAADFAALNAHDLVVVDFNAVWCGPCKTIAPHFEKFPEKYPNVAFASVDIDKNKEIAGQFKITAVPTFLFLNKGREIARVRGANLPELESTLRRVALMTSAGSSSPPAESSTPPPPQPQPTAAEGEEAAATDTFQSLVPKGLEAINSAIEFKNLEALNATSARSSDITASVRDLFSAAIPSAAAGTPNIESDADSQLLFYVPFMNATKVHSVLIQAAVAKDDNNEPAKQRPTKLKLWTNLPAILSFDDTTSVPAVHEADISEPDEQGWSAVRLRYVRFQRVSSLVVFLEGEDEDEPTGVNKVVFVGEKGDKLEMGTLAKPGE</sequence>